<dbReference type="SUPFAM" id="SSF57701">
    <property type="entry name" value="Zn2/Cys6 DNA-binding domain"/>
    <property type="match status" value="1"/>
</dbReference>
<dbReference type="PROSITE" id="PS50048">
    <property type="entry name" value="ZN2_CY6_FUNGAL_2"/>
    <property type="match status" value="1"/>
</dbReference>
<proteinExistence type="predicted"/>
<dbReference type="Proteomes" id="UP001373714">
    <property type="component" value="Unassembled WGS sequence"/>
</dbReference>
<feature type="region of interest" description="Disordered" evidence="2">
    <location>
        <begin position="1"/>
        <end position="54"/>
    </location>
</feature>
<keyword evidence="1" id="KW-0539">Nucleus</keyword>
<feature type="region of interest" description="Disordered" evidence="2">
    <location>
        <begin position="408"/>
        <end position="438"/>
    </location>
</feature>
<feature type="domain" description="Zn(2)-C6 fungal-type" evidence="3">
    <location>
        <begin position="62"/>
        <end position="98"/>
    </location>
</feature>
<gene>
    <name evidence="4" type="ORF">TWF730_002208</name>
</gene>
<feature type="compositionally biased region" description="Polar residues" evidence="2">
    <location>
        <begin position="44"/>
        <end position="53"/>
    </location>
</feature>
<comment type="caution">
    <text evidence="4">The sequence shown here is derived from an EMBL/GenBank/DDBJ whole genome shotgun (WGS) entry which is preliminary data.</text>
</comment>
<sequence>MNRHSYPPAYGSAPPLQRQGGFPAAHPARKLPYWNPPVRENDSNPKLGSQSASAPRKRVNVACARCRKRKIRCSGDPGDNSGCQNCKSAGVSPGQCLFLRVQCQQLVINEQSAPGLYDRLGHPIYIGNVPAQYACLSAPPVTSGDAGFESQLQMQRPIVDTPYTQTPSLHPSRSMPNIVKRVSQLEQNISDLPGESGLALLARNAEAVSNLPCPAAAYGLTTSAAMETLAAVATPSYVSWGHSPTVESLRSSVENGSANLREGPEGDAGRSFTVPSGLPTPLYFDSPYMHTSAPQIPSNIGLIPTSNVRASNLSTGYDYGHLANIANGVSHMTLALPNGKRTSLSLPNEKCELTTTHATIPFTMGFADHGEGLPSYPARFSKVGGQILSSPIDAYSISGSSSGVSYKAHPDMDVLPSSKPITDTRTPKQPQNSLGKSSSKLVAMTNLMENNTLQEHTSRRVNSTDMMERHALMSPPSLPGSRSMPVQVPTTRTPNNRSSSTGCGPTLGSPKYSFDEAPYGSSHFPRSMKASH</sequence>
<dbReference type="SMART" id="SM00066">
    <property type="entry name" value="GAL4"/>
    <property type="match status" value="1"/>
</dbReference>
<evidence type="ECO:0000256" key="1">
    <source>
        <dbReference type="ARBA" id="ARBA00023242"/>
    </source>
</evidence>
<organism evidence="4 5">
    <name type="scientific">Orbilia blumenaviensis</name>
    <dbReference type="NCBI Taxonomy" id="1796055"/>
    <lineage>
        <taxon>Eukaryota</taxon>
        <taxon>Fungi</taxon>
        <taxon>Dikarya</taxon>
        <taxon>Ascomycota</taxon>
        <taxon>Pezizomycotina</taxon>
        <taxon>Orbiliomycetes</taxon>
        <taxon>Orbiliales</taxon>
        <taxon>Orbiliaceae</taxon>
        <taxon>Orbilia</taxon>
    </lineage>
</organism>
<feature type="compositionally biased region" description="Low complexity" evidence="2">
    <location>
        <begin position="489"/>
        <end position="501"/>
    </location>
</feature>
<evidence type="ECO:0000313" key="4">
    <source>
        <dbReference type="EMBL" id="KAK6340454.1"/>
    </source>
</evidence>
<accession>A0AAV9UGZ3</accession>
<feature type="compositionally biased region" description="Polar residues" evidence="2">
    <location>
        <begin position="419"/>
        <end position="438"/>
    </location>
</feature>
<dbReference type="Gene3D" id="4.10.240.10">
    <property type="entry name" value="Zn(2)-C6 fungal-type DNA-binding domain"/>
    <property type="match status" value="1"/>
</dbReference>
<feature type="region of interest" description="Disordered" evidence="2">
    <location>
        <begin position="471"/>
        <end position="532"/>
    </location>
</feature>
<protein>
    <recommendedName>
        <fullName evidence="3">Zn(2)-C6 fungal-type domain-containing protein</fullName>
    </recommendedName>
</protein>
<dbReference type="AlphaFoldDB" id="A0AAV9UGZ3"/>
<evidence type="ECO:0000256" key="2">
    <source>
        <dbReference type="SAM" id="MobiDB-lite"/>
    </source>
</evidence>
<name>A0AAV9UGZ3_9PEZI</name>
<evidence type="ECO:0000259" key="3">
    <source>
        <dbReference type="PROSITE" id="PS50048"/>
    </source>
</evidence>
<dbReference type="GO" id="GO:0000981">
    <property type="term" value="F:DNA-binding transcription factor activity, RNA polymerase II-specific"/>
    <property type="evidence" value="ECO:0007669"/>
    <property type="project" value="InterPro"/>
</dbReference>
<dbReference type="EMBL" id="JAVHNS010000011">
    <property type="protein sequence ID" value="KAK6340454.1"/>
    <property type="molecule type" value="Genomic_DNA"/>
</dbReference>
<keyword evidence="5" id="KW-1185">Reference proteome</keyword>
<reference evidence="4 5" key="1">
    <citation type="submission" date="2019-10" db="EMBL/GenBank/DDBJ databases">
        <authorList>
            <person name="Palmer J.M."/>
        </authorList>
    </citation>
    <scope>NUCLEOTIDE SEQUENCE [LARGE SCALE GENOMIC DNA]</scope>
    <source>
        <strain evidence="4 5">TWF730</strain>
    </source>
</reference>
<evidence type="ECO:0000313" key="5">
    <source>
        <dbReference type="Proteomes" id="UP001373714"/>
    </source>
</evidence>
<dbReference type="InterPro" id="IPR001138">
    <property type="entry name" value="Zn2Cys6_DnaBD"/>
</dbReference>
<dbReference type="InterPro" id="IPR036864">
    <property type="entry name" value="Zn2-C6_fun-type_DNA-bd_sf"/>
</dbReference>
<dbReference type="CDD" id="cd00067">
    <property type="entry name" value="GAL4"/>
    <property type="match status" value="1"/>
</dbReference>
<dbReference type="GO" id="GO:0008270">
    <property type="term" value="F:zinc ion binding"/>
    <property type="evidence" value="ECO:0007669"/>
    <property type="project" value="InterPro"/>
</dbReference>